<dbReference type="EMBL" id="JAVDVY010000001">
    <property type="protein sequence ID" value="MDR7134044.1"/>
    <property type="molecule type" value="Genomic_DNA"/>
</dbReference>
<reference evidence="1 2" key="1">
    <citation type="submission" date="2023-07" db="EMBL/GenBank/DDBJ databases">
        <title>Sorghum-associated microbial communities from plants grown in Nebraska, USA.</title>
        <authorList>
            <person name="Schachtman D."/>
        </authorList>
    </citation>
    <scope>NUCLEOTIDE SEQUENCE [LARGE SCALE GENOMIC DNA]</scope>
    <source>
        <strain evidence="1 2">BE198</strain>
    </source>
</reference>
<protein>
    <recommendedName>
        <fullName evidence="3">Transposase</fullName>
    </recommendedName>
</protein>
<keyword evidence="2" id="KW-1185">Reference proteome</keyword>
<organism evidence="1 2">
    <name type="scientific">Lysobacter niastensis</name>
    <dbReference type="NCBI Taxonomy" id="380629"/>
    <lineage>
        <taxon>Bacteria</taxon>
        <taxon>Pseudomonadati</taxon>
        <taxon>Pseudomonadota</taxon>
        <taxon>Gammaproteobacteria</taxon>
        <taxon>Lysobacterales</taxon>
        <taxon>Lysobacteraceae</taxon>
        <taxon>Lysobacter</taxon>
    </lineage>
</organism>
<proteinExistence type="predicted"/>
<evidence type="ECO:0008006" key="3">
    <source>
        <dbReference type="Google" id="ProtNLM"/>
    </source>
</evidence>
<gene>
    <name evidence="1" type="ORF">J2X06_001228</name>
</gene>
<accession>A0ABU1W8Z7</accession>
<name>A0ABU1W8Z7_9GAMM</name>
<comment type="caution">
    <text evidence="1">The sequence shown here is derived from an EMBL/GenBank/DDBJ whole genome shotgun (WGS) entry which is preliminary data.</text>
</comment>
<evidence type="ECO:0000313" key="2">
    <source>
        <dbReference type="Proteomes" id="UP001251524"/>
    </source>
</evidence>
<dbReference type="Proteomes" id="UP001251524">
    <property type="component" value="Unassembled WGS sequence"/>
</dbReference>
<evidence type="ECO:0000313" key="1">
    <source>
        <dbReference type="EMBL" id="MDR7134044.1"/>
    </source>
</evidence>
<sequence length="232" mass="25596">MSTRRFAERLARWTGSSCRRGTAERERPLDRGHNQVHVYGFVNAGKSEVPTKRYWRSDPRVLTKAFARVHKAFARHSLRPACVPSTWRSPFQAHALRMLTAFRCDSGRSDTGEVQGGLGPSLRRFGAGRTPPVPATSCAPWNGFRPTRCSGACSGAATATDECHNGSPKSFARVRAHTFRHAKHGLRTERLRGPRVSVLASVVVPQQDRGSAHCLANRTPAAWVDSHEHPGK</sequence>